<evidence type="ECO:0000313" key="8">
    <source>
        <dbReference type="Proteomes" id="UP001229421"/>
    </source>
</evidence>
<keyword evidence="5" id="KW-0732">Signal</keyword>
<protein>
    <recommendedName>
        <fullName evidence="6">Glycoside hydrolase family 5 domain-containing protein</fullName>
    </recommendedName>
</protein>
<evidence type="ECO:0000259" key="6">
    <source>
        <dbReference type="Pfam" id="PF00150"/>
    </source>
</evidence>
<dbReference type="Gene3D" id="3.20.20.80">
    <property type="entry name" value="Glycosidases"/>
    <property type="match status" value="1"/>
</dbReference>
<dbReference type="AlphaFoldDB" id="A0AAD8P3F6"/>
<dbReference type="SUPFAM" id="SSF51445">
    <property type="entry name" value="(Trans)glycosidases"/>
    <property type="match status" value="1"/>
</dbReference>
<reference evidence="7" key="1">
    <citation type="journal article" date="2023" name="bioRxiv">
        <title>Improved chromosome-level genome assembly for marigold (Tagetes erecta).</title>
        <authorList>
            <person name="Jiang F."/>
            <person name="Yuan L."/>
            <person name="Wang S."/>
            <person name="Wang H."/>
            <person name="Xu D."/>
            <person name="Wang A."/>
            <person name="Fan W."/>
        </authorList>
    </citation>
    <scope>NUCLEOTIDE SEQUENCE</scope>
    <source>
        <strain evidence="7">WSJ</strain>
        <tissue evidence="7">Leaf</tissue>
    </source>
</reference>
<evidence type="ECO:0000256" key="1">
    <source>
        <dbReference type="ARBA" id="ARBA00005641"/>
    </source>
</evidence>
<name>A0AAD8P3F6_TARER</name>
<proteinExistence type="inferred from homology"/>
<dbReference type="InterPro" id="IPR001547">
    <property type="entry name" value="Glyco_hydro_5"/>
</dbReference>
<dbReference type="EMBL" id="JAUHHV010000003">
    <property type="protein sequence ID" value="KAK1430622.1"/>
    <property type="molecule type" value="Genomic_DNA"/>
</dbReference>
<accession>A0AAD8P3F6</accession>
<comment type="caution">
    <text evidence="7">The sequence shown here is derived from an EMBL/GenBank/DDBJ whole genome shotgun (WGS) entry which is preliminary data.</text>
</comment>
<keyword evidence="2 4" id="KW-0378">Hydrolase</keyword>
<dbReference type="InterPro" id="IPR017853">
    <property type="entry name" value="GH"/>
</dbReference>
<feature type="signal peptide" evidence="5">
    <location>
        <begin position="1"/>
        <end position="24"/>
    </location>
</feature>
<dbReference type="InterPro" id="IPR035992">
    <property type="entry name" value="Ricin_B-like_lectins"/>
</dbReference>
<dbReference type="GO" id="GO:0000272">
    <property type="term" value="P:polysaccharide catabolic process"/>
    <property type="evidence" value="ECO:0007669"/>
    <property type="project" value="InterPro"/>
</dbReference>
<dbReference type="GO" id="GO:0004553">
    <property type="term" value="F:hydrolase activity, hydrolyzing O-glycosyl compounds"/>
    <property type="evidence" value="ECO:0007669"/>
    <property type="project" value="InterPro"/>
</dbReference>
<dbReference type="PANTHER" id="PTHR31263:SF68">
    <property type="entry name" value="GLYCOSIDE HYDROLASE FAMILY 5 DOMAIN-CONTAINING PROTEIN"/>
    <property type="match status" value="1"/>
</dbReference>
<feature type="domain" description="Glycoside hydrolase family 5" evidence="6">
    <location>
        <begin position="70"/>
        <end position="348"/>
    </location>
</feature>
<feature type="chain" id="PRO_5042113145" description="Glycoside hydrolase family 5 domain-containing protein" evidence="5">
    <location>
        <begin position="25"/>
        <end position="542"/>
    </location>
</feature>
<evidence type="ECO:0000313" key="7">
    <source>
        <dbReference type="EMBL" id="KAK1430622.1"/>
    </source>
</evidence>
<dbReference type="SUPFAM" id="SSF50370">
    <property type="entry name" value="Ricin B-like lectins"/>
    <property type="match status" value="1"/>
</dbReference>
<evidence type="ECO:0000256" key="2">
    <source>
        <dbReference type="ARBA" id="ARBA00022801"/>
    </source>
</evidence>
<organism evidence="7 8">
    <name type="scientific">Tagetes erecta</name>
    <name type="common">African marigold</name>
    <dbReference type="NCBI Taxonomy" id="13708"/>
    <lineage>
        <taxon>Eukaryota</taxon>
        <taxon>Viridiplantae</taxon>
        <taxon>Streptophyta</taxon>
        <taxon>Embryophyta</taxon>
        <taxon>Tracheophyta</taxon>
        <taxon>Spermatophyta</taxon>
        <taxon>Magnoliopsida</taxon>
        <taxon>eudicotyledons</taxon>
        <taxon>Gunneridae</taxon>
        <taxon>Pentapetalae</taxon>
        <taxon>asterids</taxon>
        <taxon>campanulids</taxon>
        <taxon>Asterales</taxon>
        <taxon>Asteraceae</taxon>
        <taxon>Asteroideae</taxon>
        <taxon>Heliantheae alliance</taxon>
        <taxon>Tageteae</taxon>
        <taxon>Tagetes</taxon>
    </lineage>
</organism>
<evidence type="ECO:0000256" key="3">
    <source>
        <dbReference type="ARBA" id="ARBA00023295"/>
    </source>
</evidence>
<dbReference type="PANTHER" id="PTHR31263">
    <property type="entry name" value="CELLULASE FAMILY PROTEIN (AFU_ORTHOLOGUE AFUA_5G14560)"/>
    <property type="match status" value="1"/>
</dbReference>
<evidence type="ECO:0000256" key="4">
    <source>
        <dbReference type="RuleBase" id="RU361153"/>
    </source>
</evidence>
<dbReference type="Proteomes" id="UP001229421">
    <property type="component" value="Unassembled WGS sequence"/>
</dbReference>
<evidence type="ECO:0000256" key="5">
    <source>
        <dbReference type="SAM" id="SignalP"/>
    </source>
</evidence>
<keyword evidence="3 4" id="KW-0326">Glycosidase</keyword>
<keyword evidence="8" id="KW-1185">Reference proteome</keyword>
<comment type="similarity">
    <text evidence="1 4">Belongs to the glycosyl hydrolase 5 (cellulase A) family.</text>
</comment>
<dbReference type="Pfam" id="PF00150">
    <property type="entry name" value="Cellulase"/>
    <property type="match status" value="1"/>
</dbReference>
<gene>
    <name evidence="7" type="ORF">QVD17_13486</name>
</gene>
<sequence>MSSQYFTFIFFILFFLFHFHSFESFPLTTSSRWIINDSGDRVKLACINWPGHLHVMIPEGLNKKPMKDIVNDIYNVMGFNCVRLTWATYMYTRYSNVTVSESLDRWNLSVVKEGVAKNNPEVLEMSVVEAQNVVVDEIGKGKMMVVLDNHVSLPEWCCGENDGNGFFGDEFFDPQEWVMGLVAVARRYNGNPSVVAMSIRNELRGPRQNMTTWYDYMQQGGAAIHHANPNILVIFSGLSYDTNLGFLKTQPITNNLDNKLVFESHWYSFGQPYDNWIHQTNEYCANVTKLFMDQSGFLLLHDSENRFPVFLSEFGLDQRGGNEMENRYFVCLLATVAEIDIDWGLWQLPGSYMLREGRVDTEDVYGMYDFMWDKVRNSTMVDRLRFIQTKIQNVNDGQCNQTSYVLYHPLSGQCVEASHLLLMTDCQHASHWTHERDGGLIQQTSTTHCLTTVKQGMAPVMSHQDDCSTPESFWNVVSSSKHHLASKDSEGNNLCLEVDPFTLEIVTNKCLCLDDDLRDVLKCDDNPQSQWLKLIPINKIDQ</sequence>